<dbReference type="HAMAP" id="MF_00415">
    <property type="entry name" value="FlgH"/>
    <property type="match status" value="1"/>
</dbReference>
<evidence type="ECO:0000256" key="4">
    <source>
        <dbReference type="ARBA" id="ARBA00011439"/>
    </source>
</evidence>
<dbReference type="PRINTS" id="PR01008">
    <property type="entry name" value="FLGLRINGFLGH"/>
</dbReference>
<dbReference type="GO" id="GO:0009427">
    <property type="term" value="C:bacterial-type flagellum basal body, distal rod, L ring"/>
    <property type="evidence" value="ECO:0007669"/>
    <property type="project" value="InterPro"/>
</dbReference>
<gene>
    <name evidence="10" type="primary">flgH</name>
    <name evidence="11" type="ORF">COO59_13135</name>
</gene>
<evidence type="ECO:0000256" key="1">
    <source>
        <dbReference type="ARBA" id="ARBA00002591"/>
    </source>
</evidence>
<evidence type="ECO:0000256" key="10">
    <source>
        <dbReference type="HAMAP-Rule" id="MF_00415"/>
    </source>
</evidence>
<name>A0A2K1Q8D5_9GAMM</name>
<dbReference type="GO" id="GO:0003774">
    <property type="term" value="F:cytoskeletal motor activity"/>
    <property type="evidence" value="ECO:0007669"/>
    <property type="project" value="InterPro"/>
</dbReference>
<keyword evidence="10" id="KW-0998">Cell outer membrane</keyword>
<evidence type="ECO:0000313" key="12">
    <source>
        <dbReference type="Proteomes" id="UP000236345"/>
    </source>
</evidence>
<protein>
    <recommendedName>
        <fullName evidence="10">Flagellar L-ring protein</fullName>
    </recommendedName>
    <alternativeName>
        <fullName evidence="10">Basal body L-ring protein</fullName>
    </alternativeName>
</protein>
<keyword evidence="8 10" id="KW-0975">Bacterial flagellum</keyword>
<dbReference type="GO" id="GO:0009279">
    <property type="term" value="C:cell outer membrane"/>
    <property type="evidence" value="ECO:0007669"/>
    <property type="project" value="UniProtKB-SubCell"/>
</dbReference>
<dbReference type="AlphaFoldDB" id="A0A2K1Q8D5"/>
<keyword evidence="12" id="KW-1185">Reference proteome</keyword>
<comment type="subcellular location">
    <subcellularLocation>
        <location evidence="10">Cell outer membrane</location>
    </subcellularLocation>
    <subcellularLocation>
        <location evidence="10">Bacterial flagellum basal body</location>
    </subcellularLocation>
    <subcellularLocation>
        <location evidence="2">Membrane</location>
        <topology evidence="2">Lipid-anchor</topology>
    </subcellularLocation>
</comment>
<sequence>MINPPDFAPSEVHQYATRRAAPLCFARLPMLLILGALLTGCAGIHHKPLVNGITSASPMPTMPGTANGSIFQTGQIMNYGYQPLFEDRRPRNIGDTLTILLQENVSASKSSSANASKDGSTGLSFSAMPRFMSGLFGGDRAETAIEGSNEFTGKGGAAARNTFSGTITVTVQQVLENGNLMVVGEKQIAINQGTEFIRFSGVVNPRTISGSNTVVSSQVADARIEYVGSGYINEAQQMGWLQRLFLNFSPF</sequence>
<comment type="subunit">
    <text evidence="4 10">The basal body constitutes a major portion of the flagellar organelle and consists of four rings (L,P,S, and M) mounted on a central rod.</text>
</comment>
<dbReference type="PANTHER" id="PTHR34933">
    <property type="entry name" value="FLAGELLAR L-RING PROTEIN"/>
    <property type="match status" value="1"/>
</dbReference>
<comment type="similarity">
    <text evidence="3 10">Belongs to the FlgH family.</text>
</comment>
<evidence type="ECO:0000256" key="9">
    <source>
        <dbReference type="ARBA" id="ARBA00023288"/>
    </source>
</evidence>
<comment type="function">
    <text evidence="1 10">Assembles around the rod to form the L-ring and probably protects the motor/basal body from shearing forces during rotation.</text>
</comment>
<evidence type="ECO:0000256" key="5">
    <source>
        <dbReference type="ARBA" id="ARBA00022729"/>
    </source>
</evidence>
<dbReference type="EMBL" id="NWUO01000009">
    <property type="protein sequence ID" value="PNS11299.1"/>
    <property type="molecule type" value="Genomic_DNA"/>
</dbReference>
<keyword evidence="6 10" id="KW-0472">Membrane</keyword>
<keyword evidence="5" id="KW-0732">Signal</keyword>
<dbReference type="Proteomes" id="UP000236345">
    <property type="component" value="Unassembled WGS sequence"/>
</dbReference>
<evidence type="ECO:0000256" key="7">
    <source>
        <dbReference type="ARBA" id="ARBA00023139"/>
    </source>
</evidence>
<proteinExistence type="inferred from homology"/>
<accession>A0A2K1Q8D5</accession>
<evidence type="ECO:0000256" key="8">
    <source>
        <dbReference type="ARBA" id="ARBA00023143"/>
    </source>
</evidence>
<dbReference type="PANTHER" id="PTHR34933:SF3">
    <property type="entry name" value="FLAGELLAR L-RING PROTEIN"/>
    <property type="match status" value="1"/>
</dbReference>
<keyword evidence="7" id="KW-0564">Palmitate</keyword>
<comment type="caution">
    <text evidence="11">The sequence shown here is derived from an EMBL/GenBank/DDBJ whole genome shotgun (WGS) entry which is preliminary data.</text>
</comment>
<evidence type="ECO:0000256" key="2">
    <source>
        <dbReference type="ARBA" id="ARBA00004635"/>
    </source>
</evidence>
<evidence type="ECO:0000313" key="11">
    <source>
        <dbReference type="EMBL" id="PNS11299.1"/>
    </source>
</evidence>
<evidence type="ECO:0000256" key="6">
    <source>
        <dbReference type="ARBA" id="ARBA00023136"/>
    </source>
</evidence>
<dbReference type="GO" id="GO:0071973">
    <property type="term" value="P:bacterial-type flagellum-dependent cell motility"/>
    <property type="evidence" value="ECO:0007669"/>
    <property type="project" value="InterPro"/>
</dbReference>
<keyword evidence="9" id="KW-0449">Lipoprotein</keyword>
<keyword evidence="11" id="KW-0966">Cell projection</keyword>
<reference evidence="12" key="1">
    <citation type="submission" date="2017-09" db="EMBL/GenBank/DDBJ databases">
        <authorList>
            <person name="Palmer M."/>
            <person name="Steenkamp E.T."/>
            <person name="Coetzee M.P."/>
            <person name="Avontuur J.R."/>
            <person name="Van Zyl E."/>
            <person name="Chan W.-Y."/>
            <person name="Blom J."/>
            <person name="Venter S.N."/>
        </authorList>
    </citation>
    <scope>NUCLEOTIDE SEQUENCE [LARGE SCALE GENOMIC DNA]</scope>
    <source>
        <strain evidence="12">QC88-366</strain>
    </source>
</reference>
<dbReference type="Pfam" id="PF02107">
    <property type="entry name" value="FlgH"/>
    <property type="match status" value="1"/>
</dbReference>
<dbReference type="InterPro" id="IPR000527">
    <property type="entry name" value="Flag_Lring"/>
</dbReference>
<keyword evidence="11" id="KW-0282">Flagellum</keyword>
<dbReference type="OrthoDB" id="9789463at2"/>
<evidence type="ECO:0000256" key="3">
    <source>
        <dbReference type="ARBA" id="ARBA00006929"/>
    </source>
</evidence>
<keyword evidence="11" id="KW-0969">Cilium</keyword>
<organism evidence="11 12">
    <name type="scientific">Mixta theicola</name>
    <dbReference type="NCBI Taxonomy" id="1458355"/>
    <lineage>
        <taxon>Bacteria</taxon>
        <taxon>Pseudomonadati</taxon>
        <taxon>Pseudomonadota</taxon>
        <taxon>Gammaproteobacteria</taxon>
        <taxon>Enterobacterales</taxon>
        <taxon>Erwiniaceae</taxon>
        <taxon>Mixta</taxon>
    </lineage>
</organism>